<protein>
    <submittedName>
        <fullName evidence="2">Uncharacterized protein</fullName>
    </submittedName>
</protein>
<keyword evidence="3" id="KW-1185">Reference proteome</keyword>
<feature type="compositionally biased region" description="Low complexity" evidence="1">
    <location>
        <begin position="113"/>
        <end position="134"/>
    </location>
</feature>
<dbReference type="AlphaFoldDB" id="A0A8T0SJ62"/>
<reference evidence="2" key="1">
    <citation type="submission" date="2020-05" db="EMBL/GenBank/DDBJ databases">
        <title>WGS assembly of Panicum virgatum.</title>
        <authorList>
            <person name="Lovell J.T."/>
            <person name="Jenkins J."/>
            <person name="Shu S."/>
            <person name="Juenger T.E."/>
            <person name="Schmutz J."/>
        </authorList>
    </citation>
    <scope>NUCLEOTIDE SEQUENCE</scope>
    <source>
        <strain evidence="2">AP13</strain>
    </source>
</reference>
<sequence length="255" mass="27042">MLLPTPCPVDNPSARRPCDLNPTPRRAGAGQTAPVRTHAPDRTGPDRAGPPRLASPRAAPRTPPSLLRPSPSSPGKHLDCIRTTHHPLRAPRDPAPPRPDLRRRRRRLRRAPSRAPGASAGAPQAAAPRLVGSPAPNPNPSSRRGALQVRPLLHRALRPVSLWPPRPLGVAIEACRVSCGGVGGRSETLSGLCRETAPAAAELCCIWAGRAWGGTCAGPLHAAVAVPGLTGNVHGLKVRYVHFSVWEMVWACSKM</sequence>
<organism evidence="2 3">
    <name type="scientific">Panicum virgatum</name>
    <name type="common">Blackwell switchgrass</name>
    <dbReference type="NCBI Taxonomy" id="38727"/>
    <lineage>
        <taxon>Eukaryota</taxon>
        <taxon>Viridiplantae</taxon>
        <taxon>Streptophyta</taxon>
        <taxon>Embryophyta</taxon>
        <taxon>Tracheophyta</taxon>
        <taxon>Spermatophyta</taxon>
        <taxon>Magnoliopsida</taxon>
        <taxon>Liliopsida</taxon>
        <taxon>Poales</taxon>
        <taxon>Poaceae</taxon>
        <taxon>PACMAD clade</taxon>
        <taxon>Panicoideae</taxon>
        <taxon>Panicodae</taxon>
        <taxon>Paniceae</taxon>
        <taxon>Panicinae</taxon>
        <taxon>Panicum</taxon>
        <taxon>Panicum sect. Hiantes</taxon>
    </lineage>
</organism>
<accession>A0A8T0SJ62</accession>
<gene>
    <name evidence="2" type="ORF">PVAP13_5KG294400</name>
</gene>
<name>A0A8T0SJ62_PANVG</name>
<proteinExistence type="predicted"/>
<feature type="compositionally biased region" description="Basic residues" evidence="1">
    <location>
        <begin position="101"/>
        <end position="112"/>
    </location>
</feature>
<evidence type="ECO:0000256" key="1">
    <source>
        <dbReference type="SAM" id="MobiDB-lite"/>
    </source>
</evidence>
<dbReference type="Proteomes" id="UP000823388">
    <property type="component" value="Chromosome 5K"/>
</dbReference>
<feature type="region of interest" description="Disordered" evidence="1">
    <location>
        <begin position="1"/>
        <end position="145"/>
    </location>
</feature>
<evidence type="ECO:0000313" key="2">
    <source>
        <dbReference type="EMBL" id="KAG2598581.1"/>
    </source>
</evidence>
<comment type="caution">
    <text evidence="2">The sequence shown here is derived from an EMBL/GenBank/DDBJ whole genome shotgun (WGS) entry which is preliminary data.</text>
</comment>
<feature type="compositionally biased region" description="Low complexity" evidence="1">
    <location>
        <begin position="50"/>
        <end position="74"/>
    </location>
</feature>
<evidence type="ECO:0000313" key="3">
    <source>
        <dbReference type="Proteomes" id="UP000823388"/>
    </source>
</evidence>
<dbReference type="EMBL" id="CM029045">
    <property type="protein sequence ID" value="KAG2598581.1"/>
    <property type="molecule type" value="Genomic_DNA"/>
</dbReference>